<dbReference type="PANTHER" id="PTHR38590:SF1">
    <property type="entry name" value="BLL0828 PROTEIN"/>
    <property type="match status" value="1"/>
</dbReference>
<sequence length="124" mass="14217">MSVVEPGEGMKRVQFARRLRHEMTDAERRLWSKLRNRSLGGYKFRRQMPIEGFIVDFACVEAKLIVELDGGQHDLAAEADRRRTEAIGTAGYLVLRFWNRDVLTRMDGVLEDIRAALALRAPSD</sequence>
<reference evidence="2 3" key="1">
    <citation type="submission" date="2016-10" db="EMBL/GenBank/DDBJ databases">
        <authorList>
            <person name="de Groot N.N."/>
        </authorList>
    </citation>
    <scope>NUCLEOTIDE SEQUENCE [LARGE SCALE GENOMIC DNA]</scope>
    <source>
        <strain evidence="2 3">ATCC 35022</strain>
    </source>
</reference>
<dbReference type="PANTHER" id="PTHR38590">
    <property type="entry name" value="BLL0828 PROTEIN"/>
    <property type="match status" value="1"/>
</dbReference>
<dbReference type="Pfam" id="PF04480">
    <property type="entry name" value="DUF559"/>
    <property type="match status" value="1"/>
</dbReference>
<evidence type="ECO:0000313" key="2">
    <source>
        <dbReference type="EMBL" id="SDB30536.1"/>
    </source>
</evidence>
<dbReference type="SUPFAM" id="SSF52980">
    <property type="entry name" value="Restriction endonuclease-like"/>
    <property type="match status" value="1"/>
</dbReference>
<dbReference type="GO" id="GO:0004519">
    <property type="term" value="F:endonuclease activity"/>
    <property type="evidence" value="ECO:0007669"/>
    <property type="project" value="UniProtKB-KW"/>
</dbReference>
<dbReference type="AlphaFoldDB" id="A0A1G6CCC2"/>
<protein>
    <submittedName>
        <fullName evidence="2">Very-short-patch-repair endonuclease</fullName>
    </submittedName>
</protein>
<gene>
    <name evidence="2" type="ORF">SAMN02982931_02317</name>
</gene>
<dbReference type="EMBL" id="FMXQ01000004">
    <property type="protein sequence ID" value="SDB30536.1"/>
    <property type="molecule type" value="Genomic_DNA"/>
</dbReference>
<keyword evidence="2" id="KW-0255">Endonuclease</keyword>
<dbReference type="STRING" id="665467.SAMN02982931_02317"/>
<dbReference type="CDD" id="cd01038">
    <property type="entry name" value="Endonuclease_DUF559"/>
    <property type="match status" value="1"/>
</dbReference>
<name>A0A1G6CCC2_9HYPH</name>
<proteinExistence type="predicted"/>
<keyword evidence="3" id="KW-1185">Reference proteome</keyword>
<dbReference type="RefSeq" id="WP_244521225.1">
    <property type="nucleotide sequence ID" value="NZ_FMXQ01000004.1"/>
</dbReference>
<dbReference type="InterPro" id="IPR047216">
    <property type="entry name" value="Endonuclease_DUF559_bact"/>
</dbReference>
<dbReference type="Gene3D" id="3.40.960.10">
    <property type="entry name" value="VSR Endonuclease"/>
    <property type="match status" value="1"/>
</dbReference>
<organism evidence="2 3">
    <name type="scientific">Bauldia litoralis</name>
    <dbReference type="NCBI Taxonomy" id="665467"/>
    <lineage>
        <taxon>Bacteria</taxon>
        <taxon>Pseudomonadati</taxon>
        <taxon>Pseudomonadota</taxon>
        <taxon>Alphaproteobacteria</taxon>
        <taxon>Hyphomicrobiales</taxon>
        <taxon>Kaistiaceae</taxon>
        <taxon>Bauldia</taxon>
    </lineage>
</organism>
<feature type="domain" description="DUF559" evidence="1">
    <location>
        <begin position="11"/>
        <end position="117"/>
    </location>
</feature>
<keyword evidence="2" id="KW-0540">Nuclease</keyword>
<evidence type="ECO:0000259" key="1">
    <source>
        <dbReference type="Pfam" id="PF04480"/>
    </source>
</evidence>
<evidence type="ECO:0000313" key="3">
    <source>
        <dbReference type="Proteomes" id="UP000199071"/>
    </source>
</evidence>
<dbReference type="InterPro" id="IPR011335">
    <property type="entry name" value="Restrct_endonuc-II-like"/>
</dbReference>
<dbReference type="InterPro" id="IPR007569">
    <property type="entry name" value="DUF559"/>
</dbReference>
<accession>A0A1G6CCC2</accession>
<keyword evidence="2" id="KW-0378">Hydrolase</keyword>
<dbReference type="Proteomes" id="UP000199071">
    <property type="component" value="Unassembled WGS sequence"/>
</dbReference>